<evidence type="ECO:0000256" key="1">
    <source>
        <dbReference type="SAM" id="MobiDB-lite"/>
    </source>
</evidence>
<dbReference type="EMBL" id="CAXAMN010021962">
    <property type="protein sequence ID" value="CAK9064913.1"/>
    <property type="molecule type" value="Genomic_DNA"/>
</dbReference>
<organism evidence="3 4">
    <name type="scientific">Durusdinium trenchii</name>
    <dbReference type="NCBI Taxonomy" id="1381693"/>
    <lineage>
        <taxon>Eukaryota</taxon>
        <taxon>Sar</taxon>
        <taxon>Alveolata</taxon>
        <taxon>Dinophyceae</taxon>
        <taxon>Suessiales</taxon>
        <taxon>Symbiodiniaceae</taxon>
        <taxon>Durusdinium</taxon>
    </lineage>
</organism>
<keyword evidence="4" id="KW-1185">Reference proteome</keyword>
<dbReference type="Proteomes" id="UP001642484">
    <property type="component" value="Unassembled WGS sequence"/>
</dbReference>
<evidence type="ECO:0000313" key="3">
    <source>
        <dbReference type="EMBL" id="CAK9064913.1"/>
    </source>
</evidence>
<dbReference type="EMBL" id="CAXAMN010021951">
    <property type="protein sequence ID" value="CAK9064783.1"/>
    <property type="molecule type" value="Genomic_DNA"/>
</dbReference>
<accession>A0ABP0NN64</accession>
<evidence type="ECO:0000313" key="2">
    <source>
        <dbReference type="EMBL" id="CAK9064783.1"/>
    </source>
</evidence>
<gene>
    <name evidence="2" type="ORF">CCMP2556_LOCUS31836</name>
    <name evidence="3" type="ORF">CCMP2556_LOCUS31913</name>
</gene>
<evidence type="ECO:0000313" key="4">
    <source>
        <dbReference type="Proteomes" id="UP001642484"/>
    </source>
</evidence>
<protein>
    <submittedName>
        <fullName evidence="3">Uncharacterized protein</fullName>
    </submittedName>
</protein>
<proteinExistence type="predicted"/>
<name>A0ABP0NN64_9DINO</name>
<feature type="region of interest" description="Disordered" evidence="1">
    <location>
        <begin position="16"/>
        <end position="63"/>
    </location>
</feature>
<comment type="caution">
    <text evidence="3">The sequence shown here is derived from an EMBL/GenBank/DDBJ whole genome shotgun (WGS) entry which is preliminary data.</text>
</comment>
<feature type="region of interest" description="Disordered" evidence="1">
    <location>
        <begin position="83"/>
        <end position="110"/>
    </location>
</feature>
<reference evidence="3 4" key="1">
    <citation type="submission" date="2024-02" db="EMBL/GenBank/DDBJ databases">
        <authorList>
            <person name="Chen Y."/>
            <person name="Shah S."/>
            <person name="Dougan E. K."/>
            <person name="Thang M."/>
            <person name="Chan C."/>
        </authorList>
    </citation>
    <scope>NUCLEOTIDE SEQUENCE [LARGE SCALE GENOMIC DNA]</scope>
</reference>
<sequence>MDCCIARAAPRVELLPEAVTPATGWGRSTSDDDWSWPLEVSEERLPPVRSSPRRRTSSFRGSEKSFALLPSVGTWLQPLLRPSKASKAEAREPKAVPTPLPTPALRHVPLPEPIRKPMEQFQAHQQI</sequence>